<keyword evidence="2" id="KW-1003">Cell membrane</keyword>
<feature type="transmembrane region" description="Helical" evidence="7">
    <location>
        <begin position="432"/>
        <end position="451"/>
    </location>
</feature>
<feature type="transmembrane region" description="Helical" evidence="7">
    <location>
        <begin position="375"/>
        <end position="401"/>
    </location>
</feature>
<keyword evidence="4 7" id="KW-1133">Transmembrane helix</keyword>
<feature type="region of interest" description="Disordered" evidence="6">
    <location>
        <begin position="226"/>
        <end position="249"/>
    </location>
</feature>
<evidence type="ECO:0000313" key="8">
    <source>
        <dbReference type="EMBL" id="RBQ18708.1"/>
    </source>
</evidence>
<feature type="transmembrane region" description="Helical" evidence="7">
    <location>
        <begin position="188"/>
        <end position="206"/>
    </location>
</feature>
<organism evidence="8 9">
    <name type="scientific">Spongiactinospora rosea</name>
    <dbReference type="NCBI Taxonomy" id="2248750"/>
    <lineage>
        <taxon>Bacteria</taxon>
        <taxon>Bacillati</taxon>
        <taxon>Actinomycetota</taxon>
        <taxon>Actinomycetes</taxon>
        <taxon>Streptosporangiales</taxon>
        <taxon>Streptosporangiaceae</taxon>
        <taxon>Spongiactinospora</taxon>
    </lineage>
</organism>
<keyword evidence="9" id="KW-1185">Reference proteome</keyword>
<feature type="transmembrane region" description="Helical" evidence="7">
    <location>
        <begin position="128"/>
        <end position="148"/>
    </location>
</feature>
<protein>
    <submittedName>
        <fullName evidence="8">Polysaccharide biosynthesis protein</fullName>
    </submittedName>
</protein>
<dbReference type="PANTHER" id="PTHR30250:SF27">
    <property type="entry name" value="POLYSACCHARIDE BIOSYNTHESIS PROTEIN"/>
    <property type="match status" value="1"/>
</dbReference>
<feature type="transmembrane region" description="Helical" evidence="7">
    <location>
        <begin position="160"/>
        <end position="182"/>
    </location>
</feature>
<accession>A0A366LXL5</accession>
<comment type="caution">
    <text evidence="8">The sequence shown here is derived from an EMBL/GenBank/DDBJ whole genome shotgun (WGS) entry which is preliminary data.</text>
</comment>
<dbReference type="AlphaFoldDB" id="A0A366LXL5"/>
<dbReference type="Proteomes" id="UP000253303">
    <property type="component" value="Unassembled WGS sequence"/>
</dbReference>
<dbReference type="EMBL" id="QMEY01000007">
    <property type="protein sequence ID" value="RBQ18708.1"/>
    <property type="molecule type" value="Genomic_DNA"/>
</dbReference>
<feature type="transmembrane region" description="Helical" evidence="7">
    <location>
        <begin position="408"/>
        <end position="426"/>
    </location>
</feature>
<evidence type="ECO:0000313" key="9">
    <source>
        <dbReference type="Proteomes" id="UP000253303"/>
    </source>
</evidence>
<evidence type="ECO:0000256" key="5">
    <source>
        <dbReference type="ARBA" id="ARBA00023136"/>
    </source>
</evidence>
<evidence type="ECO:0000256" key="3">
    <source>
        <dbReference type="ARBA" id="ARBA00022692"/>
    </source>
</evidence>
<keyword evidence="5 7" id="KW-0472">Membrane</keyword>
<dbReference type="InterPro" id="IPR050833">
    <property type="entry name" value="Poly_Biosynth_Transport"/>
</dbReference>
<feature type="transmembrane region" description="Helical" evidence="7">
    <location>
        <begin position="19"/>
        <end position="40"/>
    </location>
</feature>
<proteinExistence type="predicted"/>
<evidence type="ECO:0000256" key="2">
    <source>
        <dbReference type="ARBA" id="ARBA00022475"/>
    </source>
</evidence>
<feature type="transmembrane region" description="Helical" evidence="7">
    <location>
        <begin position="343"/>
        <end position="363"/>
    </location>
</feature>
<dbReference type="OrthoDB" id="3294889at2"/>
<keyword evidence="3 7" id="KW-0812">Transmembrane</keyword>
<evidence type="ECO:0000256" key="7">
    <source>
        <dbReference type="SAM" id="Phobius"/>
    </source>
</evidence>
<sequence>MAPVTAPGRSLASVARGGVLGLAGAGAGAAAQVALVLVVTRSFPPATAGALFTAMALCLMTAGVVRLDASNGLVHALAHHSSGAERAPMSAYVRAAGYPVIALSTVTGVAVYLLAPTVADVTGVPGEWVRLLALALPFIACADVLVAATRGLGAMGPTTYLLGVVQPLTQLTLICLATIAGSASALPLAWALPYVPVLALAALWLYRHTPPAVVARTEARYMLGAEHRQTGPGTPPEAVGGPGPGADERARHTRHAAAELWRHTGPRAAAGGIQAVFQRLDIVIVAVLAGPVEAACYTAATRFKLIGQLTAQGLAHAVQPRLVRALTGHDLHTARRLYQVTTLWLVALTWPVWIAYAALAPWLPALLGAAYERGAQVAVVLAVTMMIASACGMADLALIAAGHTTTSLANTTIAITVTVAADIALVPAHGALGAALGWSAGVLVKNLLPLFHLHRKYRLRPFGRHTPAALRPRTWHEGAA</sequence>
<feature type="transmembrane region" description="Helical" evidence="7">
    <location>
        <begin position="96"/>
        <end position="116"/>
    </location>
</feature>
<dbReference type="GO" id="GO:0005886">
    <property type="term" value="C:plasma membrane"/>
    <property type="evidence" value="ECO:0007669"/>
    <property type="project" value="UniProtKB-SubCell"/>
</dbReference>
<reference evidence="8 9" key="1">
    <citation type="submission" date="2018-06" db="EMBL/GenBank/DDBJ databases">
        <title>Sphaerisporangium craniellae sp. nov., isolated from a marine sponge in the South China Sea.</title>
        <authorList>
            <person name="Li L."/>
        </authorList>
    </citation>
    <scope>NUCLEOTIDE SEQUENCE [LARGE SCALE GENOMIC DNA]</scope>
    <source>
        <strain evidence="8 9">LHW63015</strain>
    </source>
</reference>
<evidence type="ECO:0000256" key="4">
    <source>
        <dbReference type="ARBA" id="ARBA00022989"/>
    </source>
</evidence>
<name>A0A366LXL5_9ACTN</name>
<comment type="subcellular location">
    <subcellularLocation>
        <location evidence="1">Cell membrane</location>
        <topology evidence="1">Multi-pass membrane protein</topology>
    </subcellularLocation>
</comment>
<dbReference type="PANTHER" id="PTHR30250">
    <property type="entry name" value="PST FAMILY PREDICTED COLANIC ACID TRANSPORTER"/>
    <property type="match status" value="1"/>
</dbReference>
<evidence type="ECO:0000256" key="6">
    <source>
        <dbReference type="SAM" id="MobiDB-lite"/>
    </source>
</evidence>
<feature type="transmembrane region" description="Helical" evidence="7">
    <location>
        <begin position="46"/>
        <end position="65"/>
    </location>
</feature>
<evidence type="ECO:0000256" key="1">
    <source>
        <dbReference type="ARBA" id="ARBA00004651"/>
    </source>
</evidence>
<gene>
    <name evidence="8" type="ORF">DP939_19740</name>
</gene>